<keyword evidence="1" id="KW-1185">Reference proteome</keyword>
<dbReference type="Proteomes" id="UP000095283">
    <property type="component" value="Unplaced"/>
</dbReference>
<evidence type="ECO:0000313" key="2">
    <source>
        <dbReference type="WBParaSite" id="Hba_11897"/>
    </source>
</evidence>
<sequence>MSASQNAAAAGKCILFIYL</sequence>
<organism evidence="1 2">
    <name type="scientific">Heterorhabditis bacteriophora</name>
    <name type="common">Entomopathogenic nematode worm</name>
    <dbReference type="NCBI Taxonomy" id="37862"/>
    <lineage>
        <taxon>Eukaryota</taxon>
        <taxon>Metazoa</taxon>
        <taxon>Ecdysozoa</taxon>
        <taxon>Nematoda</taxon>
        <taxon>Chromadorea</taxon>
        <taxon>Rhabditida</taxon>
        <taxon>Rhabditina</taxon>
        <taxon>Rhabditomorpha</taxon>
        <taxon>Strongyloidea</taxon>
        <taxon>Heterorhabditidae</taxon>
        <taxon>Heterorhabditis</taxon>
    </lineage>
</organism>
<dbReference type="AlphaFoldDB" id="A0A1I7X2S7"/>
<name>A0A1I7X2S7_HETBA</name>
<evidence type="ECO:0000313" key="1">
    <source>
        <dbReference type="Proteomes" id="UP000095283"/>
    </source>
</evidence>
<reference evidence="2" key="1">
    <citation type="submission" date="2016-11" db="UniProtKB">
        <authorList>
            <consortium name="WormBaseParasite"/>
        </authorList>
    </citation>
    <scope>IDENTIFICATION</scope>
</reference>
<protein>
    <submittedName>
        <fullName evidence="2">Uncharacterized protein</fullName>
    </submittedName>
</protein>
<dbReference type="WBParaSite" id="Hba_11897">
    <property type="protein sequence ID" value="Hba_11897"/>
    <property type="gene ID" value="Hba_11897"/>
</dbReference>
<accession>A0A1I7X2S7</accession>
<proteinExistence type="predicted"/>